<organism evidence="3 4">
    <name type="scientific">Porphyra umbilicalis</name>
    <name type="common">Purple laver</name>
    <name type="synonym">Red alga</name>
    <dbReference type="NCBI Taxonomy" id="2786"/>
    <lineage>
        <taxon>Eukaryota</taxon>
        <taxon>Rhodophyta</taxon>
        <taxon>Bangiophyceae</taxon>
        <taxon>Bangiales</taxon>
        <taxon>Bangiaceae</taxon>
        <taxon>Porphyra</taxon>
    </lineage>
</organism>
<feature type="region of interest" description="Disordered" evidence="2">
    <location>
        <begin position="920"/>
        <end position="951"/>
    </location>
</feature>
<dbReference type="PANTHER" id="PTHR24216:SF65">
    <property type="entry name" value="PAXILLIN-LIKE PROTEIN 1"/>
    <property type="match status" value="1"/>
</dbReference>
<dbReference type="AlphaFoldDB" id="A0A1X6NY95"/>
<feature type="region of interest" description="Disordered" evidence="2">
    <location>
        <begin position="94"/>
        <end position="221"/>
    </location>
</feature>
<dbReference type="PANTHER" id="PTHR24216">
    <property type="entry name" value="PAXILLIN-RELATED"/>
    <property type="match status" value="1"/>
</dbReference>
<name>A0A1X6NY95_PORUM</name>
<evidence type="ECO:0000313" key="3">
    <source>
        <dbReference type="EMBL" id="OSX73515.1"/>
    </source>
</evidence>
<feature type="compositionally biased region" description="Acidic residues" evidence="2">
    <location>
        <begin position="928"/>
        <end position="951"/>
    </location>
</feature>
<feature type="coiled-coil region" evidence="1">
    <location>
        <begin position="332"/>
        <end position="359"/>
    </location>
</feature>
<sequence>MTTGAASGQGARRRGQSEAAAATPARVASADLPTGPVTRAAARRHGIALTGFPAAAVTSTTTSATRTVPSVIGVITRAAAARLRRAAAVTTYRDGVGGDGRAQTASADEDATQVPHVSPSGRANMRGASRRDRRARSGGQAAHAATAGSGRRPAAARGSSAAGRSGPELPALAPSATPLSPNAADPQVNRSALRRDAPSRNGRTPSPQEEKPTAANRALPPDVAARLKVVADSHARARAAAAVVKAEPPPAVAAVVSAAIVQPQEPAAAAARTFVSQPAGPSIAVTVKMETLPFAADQVASDTSCEKMWPAAGAGDRSGLRLEPDNAFYLNAAAASKAAKKKEADAKALARKLAAAAKKAAAASARAQKAAETVRARAGGGLPPARARSLVRAPLARPTDPVGAPRPSAPSSFPTVGARAPSTAPTPSSSTALPVYPAAASTTPSAAPMELVPAAAPPSLPPTASTARVPRAPTEDDVAAVAARAAAAAVIDASSPPDSSALLGGGSRATQQCSCTIARMEKRVLDRLDEVEAANKKRMVAFGKRVTAVRLDTTSTKSQVVAIKTGMTGMRQTTNAISTAVSRGAVAMRDLAAAIELRGAGGGASSNDAIVPVPSNTARFFDTPRVASWTKQMVKDIRAEVTAEFLAGNVWPPASSNREMYARHLHKKFNFPGGMPEARLMLMKEILTPCDPARNHGSTSRKLPVHRVLRLAVPHFHRAVLEAATNGFIECTSSMLKIGWKGDKGQKKNVWQMTAAQAKQCLVGMWWITDDVGREALFAALGSALAKIKGLNGVMIEASESRRRYYKVLYSVHVAVAAKVFISLNAMAGYPPFTAKGGNVDEAYRKVWGVCMQLADGNLKKTKMEYKGTGTGDTHNGSPGAAGTAAAAAAAAAAAVAAADTGDAEAMAADEAATAAAAAAAAAITAGDDLEDEDAEEEDDDAEDDDDEDDW</sequence>
<evidence type="ECO:0000256" key="1">
    <source>
        <dbReference type="SAM" id="Coils"/>
    </source>
</evidence>
<evidence type="ECO:0000256" key="2">
    <source>
        <dbReference type="SAM" id="MobiDB-lite"/>
    </source>
</evidence>
<reference evidence="3 4" key="1">
    <citation type="submission" date="2017-03" db="EMBL/GenBank/DDBJ databases">
        <title>WGS assembly of Porphyra umbilicalis.</title>
        <authorList>
            <person name="Brawley S.H."/>
            <person name="Blouin N.A."/>
            <person name="Ficko-Blean E."/>
            <person name="Wheeler G.L."/>
            <person name="Lohr M."/>
            <person name="Goodson H.V."/>
            <person name="Jenkins J.W."/>
            <person name="Blaby-Haas C.E."/>
            <person name="Helliwell K.E."/>
            <person name="Chan C."/>
            <person name="Marriage T."/>
            <person name="Bhattacharya D."/>
            <person name="Klein A.S."/>
            <person name="Badis Y."/>
            <person name="Brodie J."/>
            <person name="Cao Y."/>
            <person name="Collen J."/>
            <person name="Dittami S.M."/>
            <person name="Gachon C.M."/>
            <person name="Green B.R."/>
            <person name="Karpowicz S."/>
            <person name="Kim J.W."/>
            <person name="Kudahl U."/>
            <person name="Lin S."/>
            <person name="Michel G."/>
            <person name="Mittag M."/>
            <person name="Olson B.J."/>
            <person name="Pangilinan J."/>
            <person name="Peng Y."/>
            <person name="Qiu H."/>
            <person name="Shu S."/>
            <person name="Singer J.T."/>
            <person name="Smith A.G."/>
            <person name="Sprecher B.N."/>
            <person name="Wagner V."/>
            <person name="Wang W."/>
            <person name="Wang Z.-Y."/>
            <person name="Yan J."/>
            <person name="Yarish C."/>
            <person name="Zoeuner-Riek S."/>
            <person name="Zhuang Y."/>
            <person name="Zou Y."/>
            <person name="Lindquist E.A."/>
            <person name="Grimwood J."/>
            <person name="Barry K."/>
            <person name="Rokhsar D.S."/>
            <person name="Schmutz J."/>
            <person name="Stiller J.W."/>
            <person name="Grossman A.R."/>
            <person name="Prochnik S.E."/>
        </authorList>
    </citation>
    <scope>NUCLEOTIDE SEQUENCE [LARGE SCALE GENOMIC DNA]</scope>
    <source>
        <strain evidence="3">4086291</strain>
    </source>
</reference>
<keyword evidence="4" id="KW-1185">Reference proteome</keyword>
<protein>
    <submittedName>
        <fullName evidence="3">Uncharacterized protein</fullName>
    </submittedName>
</protein>
<accession>A0A1X6NY95</accession>
<keyword evidence="1" id="KW-0175">Coiled coil</keyword>
<feature type="compositionally biased region" description="Low complexity" evidence="2">
    <location>
        <begin position="137"/>
        <end position="184"/>
    </location>
</feature>
<feature type="compositionally biased region" description="Low complexity" evidence="2">
    <location>
        <begin position="420"/>
        <end position="435"/>
    </location>
</feature>
<dbReference type="Proteomes" id="UP000218209">
    <property type="component" value="Unassembled WGS sequence"/>
</dbReference>
<feature type="region of interest" description="Disordered" evidence="2">
    <location>
        <begin position="374"/>
        <end position="435"/>
    </location>
</feature>
<feature type="compositionally biased region" description="Low complexity" evidence="2">
    <location>
        <begin position="1"/>
        <end position="10"/>
    </location>
</feature>
<gene>
    <name evidence="3" type="ORF">BU14_0341s0010</name>
</gene>
<dbReference type="EMBL" id="KV918992">
    <property type="protein sequence ID" value="OSX73515.1"/>
    <property type="molecule type" value="Genomic_DNA"/>
</dbReference>
<proteinExistence type="predicted"/>
<evidence type="ECO:0000313" key="4">
    <source>
        <dbReference type="Proteomes" id="UP000218209"/>
    </source>
</evidence>
<feature type="compositionally biased region" description="Low complexity" evidence="2">
    <location>
        <begin position="17"/>
        <end position="30"/>
    </location>
</feature>
<feature type="region of interest" description="Disordered" evidence="2">
    <location>
        <begin position="1"/>
        <end position="35"/>
    </location>
</feature>